<dbReference type="InterPro" id="IPR029016">
    <property type="entry name" value="GAF-like_dom_sf"/>
</dbReference>
<dbReference type="PROSITE" id="PS50112">
    <property type="entry name" value="PAS"/>
    <property type="match status" value="1"/>
</dbReference>
<dbReference type="NCBIfam" id="TIGR00229">
    <property type="entry name" value="sensory_box"/>
    <property type="match status" value="1"/>
</dbReference>
<dbReference type="SMART" id="SM00086">
    <property type="entry name" value="PAC"/>
    <property type="match status" value="1"/>
</dbReference>
<dbReference type="OrthoDB" id="1316910at2"/>
<keyword evidence="5" id="KW-0973">c-di-GMP</keyword>
<dbReference type="InterPro" id="IPR003018">
    <property type="entry name" value="GAF"/>
</dbReference>
<feature type="domain" description="GGDEF" evidence="15">
    <location>
        <begin position="651"/>
        <end position="784"/>
    </location>
</feature>
<dbReference type="FunFam" id="3.20.20.450:FF:000001">
    <property type="entry name" value="Cyclic di-GMP phosphodiesterase yahA"/>
    <property type="match status" value="1"/>
</dbReference>
<evidence type="ECO:0000256" key="1">
    <source>
        <dbReference type="ARBA" id="ARBA00001946"/>
    </source>
</evidence>
<reference evidence="16 17" key="1">
    <citation type="submission" date="2018-12" db="EMBL/GenBank/DDBJ databases">
        <authorList>
            <person name="Yu L."/>
        </authorList>
    </citation>
    <scope>NUCLEOTIDE SEQUENCE [LARGE SCALE GENOMIC DNA]</scope>
    <source>
        <strain evidence="16 17">HAW-EB2</strain>
    </source>
</reference>
<dbReference type="InterPro" id="IPR043128">
    <property type="entry name" value="Rev_trsase/Diguanyl_cyclase"/>
</dbReference>
<keyword evidence="7 11" id="KW-1133">Transmembrane helix</keyword>
<dbReference type="SMART" id="SM00091">
    <property type="entry name" value="PAS"/>
    <property type="match status" value="1"/>
</dbReference>
<evidence type="ECO:0000256" key="9">
    <source>
        <dbReference type="ARBA" id="ARBA00051114"/>
    </source>
</evidence>
<dbReference type="EMBL" id="RXNU01000012">
    <property type="protein sequence ID" value="RTR37450.1"/>
    <property type="molecule type" value="Genomic_DNA"/>
</dbReference>
<comment type="subcellular location">
    <subcellularLocation>
        <location evidence="2">Cell membrane</location>
        <topology evidence="2">Multi-pass membrane protein</topology>
    </subcellularLocation>
</comment>
<feature type="domain" description="EAL" evidence="14">
    <location>
        <begin position="793"/>
        <end position="1046"/>
    </location>
</feature>
<feature type="transmembrane region" description="Helical" evidence="11">
    <location>
        <begin position="156"/>
        <end position="175"/>
    </location>
</feature>
<evidence type="ECO:0000259" key="14">
    <source>
        <dbReference type="PROSITE" id="PS50883"/>
    </source>
</evidence>
<dbReference type="GO" id="GO:0005886">
    <property type="term" value="C:plasma membrane"/>
    <property type="evidence" value="ECO:0007669"/>
    <property type="project" value="UniProtKB-SubCell"/>
</dbReference>
<gene>
    <name evidence="16" type="ORF">EKG38_18480</name>
</gene>
<dbReference type="InterPro" id="IPR001610">
    <property type="entry name" value="PAC"/>
</dbReference>
<dbReference type="SMART" id="SM00065">
    <property type="entry name" value="GAF"/>
    <property type="match status" value="1"/>
</dbReference>
<dbReference type="PANTHER" id="PTHR44757">
    <property type="entry name" value="DIGUANYLATE CYCLASE DGCP"/>
    <property type="match status" value="1"/>
</dbReference>
<dbReference type="Pfam" id="PF00563">
    <property type="entry name" value="EAL"/>
    <property type="match status" value="1"/>
</dbReference>
<dbReference type="Pfam" id="PF13426">
    <property type="entry name" value="PAS_9"/>
    <property type="match status" value="1"/>
</dbReference>
<dbReference type="PANTHER" id="PTHR44757:SF2">
    <property type="entry name" value="BIOFILM ARCHITECTURE MAINTENANCE PROTEIN MBAA"/>
    <property type="match status" value="1"/>
</dbReference>
<evidence type="ECO:0000256" key="4">
    <source>
        <dbReference type="ARBA" id="ARBA00022475"/>
    </source>
</evidence>
<proteinExistence type="predicted"/>
<comment type="cofactor">
    <cofactor evidence="1">
        <name>Mg(2+)</name>
        <dbReference type="ChEBI" id="CHEBI:18420"/>
    </cofactor>
</comment>
<name>A0A431WPB3_9GAMM</name>
<keyword evidence="4" id="KW-1003">Cell membrane</keyword>
<protein>
    <recommendedName>
        <fullName evidence="3">cyclic-guanylate-specific phosphodiesterase</fullName>
        <ecNumber evidence="3">3.1.4.52</ecNumber>
    </recommendedName>
</protein>
<dbReference type="SUPFAM" id="SSF55781">
    <property type="entry name" value="GAF domain-like"/>
    <property type="match status" value="1"/>
</dbReference>
<evidence type="ECO:0000256" key="6">
    <source>
        <dbReference type="ARBA" id="ARBA00022692"/>
    </source>
</evidence>
<dbReference type="InterPro" id="IPR007895">
    <property type="entry name" value="MASE1"/>
</dbReference>
<dbReference type="RefSeq" id="WP_126521811.1">
    <property type="nucleotide sequence ID" value="NZ_RXNU01000012.1"/>
</dbReference>
<evidence type="ECO:0000313" key="17">
    <source>
        <dbReference type="Proteomes" id="UP000267448"/>
    </source>
</evidence>
<evidence type="ECO:0000256" key="5">
    <source>
        <dbReference type="ARBA" id="ARBA00022636"/>
    </source>
</evidence>
<comment type="catalytic activity">
    <reaction evidence="9">
        <text>3',3'-c-di-GMP + H2O = 5'-phosphoguanylyl(3'-&gt;5')guanosine + H(+)</text>
        <dbReference type="Rhea" id="RHEA:24902"/>
        <dbReference type="ChEBI" id="CHEBI:15377"/>
        <dbReference type="ChEBI" id="CHEBI:15378"/>
        <dbReference type="ChEBI" id="CHEBI:58754"/>
        <dbReference type="ChEBI" id="CHEBI:58805"/>
        <dbReference type="EC" id="3.1.4.52"/>
    </reaction>
    <physiologicalReaction direction="left-to-right" evidence="9">
        <dbReference type="Rhea" id="RHEA:24903"/>
    </physiologicalReaction>
</comment>
<evidence type="ECO:0000256" key="8">
    <source>
        <dbReference type="ARBA" id="ARBA00023136"/>
    </source>
</evidence>
<evidence type="ECO:0000256" key="3">
    <source>
        <dbReference type="ARBA" id="ARBA00012282"/>
    </source>
</evidence>
<evidence type="ECO:0000256" key="10">
    <source>
        <dbReference type="SAM" id="Coils"/>
    </source>
</evidence>
<dbReference type="PROSITE" id="PS50113">
    <property type="entry name" value="PAC"/>
    <property type="match status" value="1"/>
</dbReference>
<dbReference type="AlphaFoldDB" id="A0A431WPB3"/>
<dbReference type="InterPro" id="IPR052155">
    <property type="entry name" value="Biofilm_reg_signaling"/>
</dbReference>
<feature type="transmembrane region" description="Helical" evidence="11">
    <location>
        <begin position="12"/>
        <end position="35"/>
    </location>
</feature>
<evidence type="ECO:0000259" key="12">
    <source>
        <dbReference type="PROSITE" id="PS50112"/>
    </source>
</evidence>
<feature type="transmembrane region" description="Helical" evidence="11">
    <location>
        <begin position="78"/>
        <end position="105"/>
    </location>
</feature>
<feature type="transmembrane region" description="Helical" evidence="11">
    <location>
        <begin position="214"/>
        <end position="233"/>
    </location>
</feature>
<dbReference type="PROSITE" id="PS50887">
    <property type="entry name" value="GGDEF"/>
    <property type="match status" value="1"/>
</dbReference>
<dbReference type="InterPro" id="IPR001633">
    <property type="entry name" value="EAL_dom"/>
</dbReference>
<dbReference type="InterPro" id="IPR000700">
    <property type="entry name" value="PAS-assoc_C"/>
</dbReference>
<feature type="domain" description="PAC" evidence="13">
    <location>
        <begin position="567"/>
        <end position="619"/>
    </location>
</feature>
<feature type="coiled-coil region" evidence="10">
    <location>
        <begin position="779"/>
        <end position="806"/>
    </location>
</feature>
<evidence type="ECO:0000256" key="7">
    <source>
        <dbReference type="ARBA" id="ARBA00022989"/>
    </source>
</evidence>
<dbReference type="Gene3D" id="3.30.70.270">
    <property type="match status" value="1"/>
</dbReference>
<dbReference type="CDD" id="cd00130">
    <property type="entry name" value="PAS"/>
    <property type="match status" value="1"/>
</dbReference>
<dbReference type="InterPro" id="IPR035965">
    <property type="entry name" value="PAS-like_dom_sf"/>
</dbReference>
<dbReference type="CDD" id="cd01949">
    <property type="entry name" value="GGDEF"/>
    <property type="match status" value="1"/>
</dbReference>
<dbReference type="CDD" id="cd01948">
    <property type="entry name" value="EAL"/>
    <property type="match status" value="1"/>
</dbReference>
<dbReference type="EC" id="3.1.4.52" evidence="3"/>
<dbReference type="SUPFAM" id="SSF55073">
    <property type="entry name" value="Nucleotide cyclase"/>
    <property type="match status" value="1"/>
</dbReference>
<dbReference type="Gene3D" id="3.30.450.40">
    <property type="match status" value="1"/>
</dbReference>
<evidence type="ECO:0000313" key="16">
    <source>
        <dbReference type="EMBL" id="RTR37450.1"/>
    </source>
</evidence>
<keyword evidence="6 11" id="KW-0812">Transmembrane</keyword>
<dbReference type="SMART" id="SM00052">
    <property type="entry name" value="EAL"/>
    <property type="match status" value="1"/>
</dbReference>
<keyword evidence="10" id="KW-0175">Coiled coil</keyword>
<feature type="transmembrane region" description="Helical" evidence="11">
    <location>
        <begin position="47"/>
        <end position="72"/>
    </location>
</feature>
<comment type="caution">
    <text evidence="16">The sequence shown here is derived from an EMBL/GenBank/DDBJ whole genome shotgun (WGS) entry which is preliminary data.</text>
</comment>
<evidence type="ECO:0000256" key="2">
    <source>
        <dbReference type="ARBA" id="ARBA00004651"/>
    </source>
</evidence>
<dbReference type="Pfam" id="PF00990">
    <property type="entry name" value="GGDEF"/>
    <property type="match status" value="1"/>
</dbReference>
<evidence type="ECO:0000259" key="13">
    <source>
        <dbReference type="PROSITE" id="PS50113"/>
    </source>
</evidence>
<dbReference type="GO" id="GO:0071732">
    <property type="term" value="P:cellular response to nitric oxide"/>
    <property type="evidence" value="ECO:0007669"/>
    <property type="project" value="UniProtKB-ARBA"/>
</dbReference>
<dbReference type="InterPro" id="IPR035919">
    <property type="entry name" value="EAL_sf"/>
</dbReference>
<dbReference type="Gene3D" id="3.30.450.20">
    <property type="entry name" value="PAS domain"/>
    <property type="match status" value="1"/>
</dbReference>
<dbReference type="Pfam" id="PF05231">
    <property type="entry name" value="MASE1"/>
    <property type="match status" value="1"/>
</dbReference>
<dbReference type="SUPFAM" id="SSF55785">
    <property type="entry name" value="PYP-like sensor domain (PAS domain)"/>
    <property type="match status" value="1"/>
</dbReference>
<dbReference type="SUPFAM" id="SSF141868">
    <property type="entry name" value="EAL domain-like"/>
    <property type="match status" value="1"/>
</dbReference>
<evidence type="ECO:0000259" key="15">
    <source>
        <dbReference type="PROSITE" id="PS50887"/>
    </source>
</evidence>
<dbReference type="FunFam" id="3.30.70.270:FF:000001">
    <property type="entry name" value="Diguanylate cyclase domain protein"/>
    <property type="match status" value="1"/>
</dbReference>
<dbReference type="InterPro" id="IPR000160">
    <property type="entry name" value="GGDEF_dom"/>
</dbReference>
<keyword evidence="8 11" id="KW-0472">Membrane</keyword>
<sequence length="1055" mass="118444">MDIEKLKHHLRYLALCGTLSFVYYLSGRLGLLLAFEQAGVSPVWPPTGIAISAILIFNFRVWPGIMLGALLVNLSIELPFSAAIFIALGNTLEAIVAGYLLIRYAERYPFTQVNHTGWFIAIAVMAPMFSATIGLVSLSMHNLIEASELGIVWSTWWLGDIVGALVIVPLLLTWFRPHESMNDGVPVMALWGTCLVSLGLVLLIFSPWHTEYDPHQLLIFMMLPLLIWTALRFQHRGSTLLVAVFSGIAISGTLAGYGPFVMETPNQSLLTLQASVGAIMVTLLILIASQEERKRVNRRLLQVQQDLEAKVCQRTHELYTSNKQLAQEVTRQHQLGETLKALLNATNSTSNELFLQSCVKDLANAYGAYFAFIGIFSDKTCQSIKTLAVWAGDKVEDNFSYRLRGTPCEDALNHNVELVSSRAAQHYPEDKLLNELEVDSYFGAPLVAPSGETIGIIAVMDKKAMDIEEWVKPVLGLFANRVALELQRQSTHKEMEMAASVFKESAEAIVICDSEDKILRVNPAFYKITGYSQIEVVGQSPQLLQSDGPIQSMIHNREVALKKNDLWQCEVSGYRKNGEHFLSWQTVIPVKDENGDTQQIIYIFSDITERKLFEEHIYNLAHHDSLTQLPNRVAFQLQMNTALERAKRSKTQMAIMFIDLDHFKMINDTSGHPVGDLLLQQVAERFKRALRKEDVISRFGGDEFTVLLSNIRTDNATTVVARKLLACFYEPFKLPSSEVVISASIGIGVFPDNGDSVDSLMMNADSAMYRAKEKGRNCFQFYTKEMNQYAQERLELELELRKALERDEFVLHYQPQFDPNGRIIGCEALIRWQHPVKGLLSPGEFINMAEITGLIVPIGKWVIDTACMQHKMWLSQGYPALNISVNLSGRQFLHHDLLETVSNAITTSGISPSCLELELTESIMMVNVEETIRTLNDISRLGIDMSIDDFGTGYSSMSCLKRFPVNKLKIDQSFVRGLPQDKEDVAIVKSIIVMAHALNLTVIAEGVETLEQLEFLKSSRCEEFQGYYFSRPILAADIEQYLQALADEDVPKVVN</sequence>
<feature type="domain" description="PAS" evidence="12">
    <location>
        <begin position="494"/>
        <end position="540"/>
    </location>
</feature>
<dbReference type="InterPro" id="IPR000014">
    <property type="entry name" value="PAS"/>
</dbReference>
<dbReference type="SMART" id="SM00267">
    <property type="entry name" value="GGDEF"/>
    <property type="match status" value="1"/>
</dbReference>
<feature type="transmembrane region" description="Helical" evidence="11">
    <location>
        <begin position="240"/>
        <end position="258"/>
    </location>
</feature>
<evidence type="ECO:0000256" key="11">
    <source>
        <dbReference type="SAM" id="Phobius"/>
    </source>
</evidence>
<dbReference type="NCBIfam" id="TIGR00254">
    <property type="entry name" value="GGDEF"/>
    <property type="match status" value="1"/>
</dbReference>
<dbReference type="GO" id="GO:0071111">
    <property type="term" value="F:cyclic-guanylate-specific phosphodiesterase activity"/>
    <property type="evidence" value="ECO:0007669"/>
    <property type="project" value="UniProtKB-EC"/>
</dbReference>
<feature type="transmembrane region" description="Helical" evidence="11">
    <location>
        <begin position="270"/>
        <end position="289"/>
    </location>
</feature>
<dbReference type="PROSITE" id="PS50883">
    <property type="entry name" value="EAL"/>
    <property type="match status" value="1"/>
</dbReference>
<dbReference type="Proteomes" id="UP000267448">
    <property type="component" value="Unassembled WGS sequence"/>
</dbReference>
<dbReference type="Gene3D" id="3.20.20.450">
    <property type="entry name" value="EAL domain"/>
    <property type="match status" value="1"/>
</dbReference>
<dbReference type="InterPro" id="IPR029787">
    <property type="entry name" value="Nucleotide_cyclase"/>
</dbReference>
<keyword evidence="17" id="KW-1185">Reference proteome</keyword>
<organism evidence="16 17">
    <name type="scientific">Shewanella canadensis</name>
    <dbReference type="NCBI Taxonomy" id="271096"/>
    <lineage>
        <taxon>Bacteria</taxon>
        <taxon>Pseudomonadati</taxon>
        <taxon>Pseudomonadota</taxon>
        <taxon>Gammaproteobacteria</taxon>
        <taxon>Alteromonadales</taxon>
        <taxon>Shewanellaceae</taxon>
        <taxon>Shewanella</taxon>
    </lineage>
</organism>
<accession>A0A431WPB3</accession>
<feature type="transmembrane region" description="Helical" evidence="11">
    <location>
        <begin position="117"/>
        <end position="136"/>
    </location>
</feature>
<feature type="transmembrane region" description="Helical" evidence="11">
    <location>
        <begin position="187"/>
        <end position="208"/>
    </location>
</feature>